<evidence type="ECO:0000313" key="4">
    <source>
        <dbReference type="EMBL" id="TBH71190.1"/>
    </source>
</evidence>
<gene>
    <name evidence="4" type="ORF">EWU20_10530</name>
</gene>
<dbReference type="InterPro" id="IPR037682">
    <property type="entry name" value="TonB_C"/>
</dbReference>
<accession>A0A4Q9BAK1</accession>
<feature type="compositionally biased region" description="Low complexity" evidence="1">
    <location>
        <begin position="151"/>
        <end position="169"/>
    </location>
</feature>
<feature type="transmembrane region" description="Helical" evidence="2">
    <location>
        <begin position="18"/>
        <end position="36"/>
    </location>
</feature>
<protein>
    <recommendedName>
        <fullName evidence="3">TonB C-terminal domain-containing protein</fullName>
    </recommendedName>
</protein>
<keyword evidence="2" id="KW-1133">Transmembrane helix</keyword>
<keyword evidence="5" id="KW-1185">Reference proteome</keyword>
<dbReference type="EMBL" id="SEWY01000005">
    <property type="protein sequence ID" value="TBH71190.1"/>
    <property type="molecule type" value="Genomic_DNA"/>
</dbReference>
<dbReference type="OrthoDB" id="979886at2"/>
<dbReference type="RefSeq" id="WP_130896445.1">
    <property type="nucleotide sequence ID" value="NZ_CP049835.1"/>
</dbReference>
<keyword evidence="2" id="KW-0472">Membrane</keyword>
<dbReference type="AlphaFoldDB" id="A0A4Q9BAK1"/>
<dbReference type="GO" id="GO:0055085">
    <property type="term" value="P:transmembrane transport"/>
    <property type="evidence" value="ECO:0007669"/>
    <property type="project" value="InterPro"/>
</dbReference>
<dbReference type="PROSITE" id="PS52015">
    <property type="entry name" value="TONB_CTD"/>
    <property type="match status" value="1"/>
</dbReference>
<feature type="region of interest" description="Disordered" evidence="1">
    <location>
        <begin position="56"/>
        <end position="203"/>
    </location>
</feature>
<comment type="caution">
    <text evidence="4">The sequence shown here is derived from an EMBL/GenBank/DDBJ whole genome shotgun (WGS) entry which is preliminary data.</text>
</comment>
<evidence type="ECO:0000313" key="5">
    <source>
        <dbReference type="Proteomes" id="UP000293583"/>
    </source>
</evidence>
<feature type="region of interest" description="Disordered" evidence="1">
    <location>
        <begin position="269"/>
        <end position="290"/>
    </location>
</feature>
<proteinExistence type="predicted"/>
<evidence type="ECO:0000256" key="2">
    <source>
        <dbReference type="SAM" id="Phobius"/>
    </source>
</evidence>
<reference evidence="4 5" key="1">
    <citation type="submission" date="2019-02" db="EMBL/GenBank/DDBJ databases">
        <title>Genome of a new Bacteroidetes strain.</title>
        <authorList>
            <person name="Pitt A."/>
        </authorList>
    </citation>
    <scope>NUCLEOTIDE SEQUENCE [LARGE SCALE GENOMIC DNA]</scope>
    <source>
        <strain evidence="4 5">103A-SOEBACH</strain>
    </source>
</reference>
<dbReference type="Proteomes" id="UP000293583">
    <property type="component" value="Unassembled WGS sequence"/>
</dbReference>
<evidence type="ECO:0000259" key="3">
    <source>
        <dbReference type="PROSITE" id="PS52015"/>
    </source>
</evidence>
<feature type="compositionally biased region" description="Polar residues" evidence="1">
    <location>
        <begin position="67"/>
        <end position="82"/>
    </location>
</feature>
<keyword evidence="2" id="KW-0812">Transmembrane</keyword>
<evidence type="ECO:0000256" key="1">
    <source>
        <dbReference type="SAM" id="MobiDB-lite"/>
    </source>
</evidence>
<dbReference type="SUPFAM" id="SSF74653">
    <property type="entry name" value="TolA/TonB C-terminal domain"/>
    <property type="match status" value="1"/>
</dbReference>
<name>A0A4Q9BAK1_9BACT</name>
<feature type="compositionally biased region" description="Basic and acidic residues" evidence="1">
    <location>
        <begin position="136"/>
        <end position="145"/>
    </location>
</feature>
<feature type="domain" description="TonB C-terminal" evidence="3">
    <location>
        <begin position="200"/>
        <end position="290"/>
    </location>
</feature>
<feature type="compositionally biased region" description="Low complexity" evidence="1">
    <location>
        <begin position="107"/>
        <end position="132"/>
    </location>
</feature>
<organism evidence="4 5">
    <name type="scientific">Aquirufa antheringensis</name>
    <dbReference type="NCBI Taxonomy" id="2516559"/>
    <lineage>
        <taxon>Bacteria</taxon>
        <taxon>Pseudomonadati</taxon>
        <taxon>Bacteroidota</taxon>
        <taxon>Cytophagia</taxon>
        <taxon>Cytophagales</taxon>
        <taxon>Flectobacillaceae</taxon>
        <taxon>Aquirufa</taxon>
    </lineage>
</organism>
<sequence>MNQRIEQQAIERKNQRKALAITIVIQGLLFLLFWYAKIWSAEEMKLELPEPGFEVNYGTDDEGGGNVQSYNQASDLPNNDESQPAEKETEVASVTKAKPTPSSKETVISSVVKSPVSISENTKKTTTVSTKPTPEPVEKIDEGALFKKKTTSNGTRGTNPNPGGNSNGPDAGKIGDKGSPNGKINNSTNYSGNGGSGEGSGSSSVNIAGWRIANRPNVKDDTGETGMIRFTIKIDEDGNIIKLVIAENSFSNSLAQKYKRAIEKSKFIKTSSGPSPKEATGSITFRVGER</sequence>